<protein>
    <submittedName>
        <fullName evidence="7">Radical SAM protein</fullName>
    </submittedName>
</protein>
<comment type="caution">
    <text evidence="7">The sequence shown here is derived from an EMBL/GenBank/DDBJ whole genome shotgun (WGS) entry which is preliminary data.</text>
</comment>
<keyword evidence="2" id="KW-0949">S-adenosyl-L-methionine</keyword>
<organism evidence="7 8">
    <name type="scientific">Limnobacter parvus</name>
    <dbReference type="NCBI Taxonomy" id="2939690"/>
    <lineage>
        <taxon>Bacteria</taxon>
        <taxon>Pseudomonadati</taxon>
        <taxon>Pseudomonadota</taxon>
        <taxon>Betaproteobacteria</taxon>
        <taxon>Burkholderiales</taxon>
        <taxon>Burkholderiaceae</taxon>
        <taxon>Limnobacter</taxon>
    </lineage>
</organism>
<dbReference type="InterPro" id="IPR050377">
    <property type="entry name" value="Radical_SAM_PqqE_MftC-like"/>
</dbReference>
<dbReference type="InterPro" id="IPR007197">
    <property type="entry name" value="rSAM"/>
</dbReference>
<dbReference type="Gene3D" id="3.20.20.70">
    <property type="entry name" value="Aldolase class I"/>
    <property type="match status" value="1"/>
</dbReference>
<proteinExistence type="predicted"/>
<keyword evidence="3" id="KW-0479">Metal-binding</keyword>
<keyword evidence="8" id="KW-1185">Reference proteome</keyword>
<evidence type="ECO:0000256" key="2">
    <source>
        <dbReference type="ARBA" id="ARBA00022691"/>
    </source>
</evidence>
<evidence type="ECO:0000313" key="8">
    <source>
        <dbReference type="Proteomes" id="UP001165267"/>
    </source>
</evidence>
<comment type="cofactor">
    <cofactor evidence="1">
        <name>[4Fe-4S] cluster</name>
        <dbReference type="ChEBI" id="CHEBI:49883"/>
    </cofactor>
</comment>
<feature type="domain" description="Radical SAM core" evidence="6">
    <location>
        <begin position="16"/>
        <end position="160"/>
    </location>
</feature>
<dbReference type="SUPFAM" id="SSF102114">
    <property type="entry name" value="Radical SAM enzymes"/>
    <property type="match status" value="1"/>
</dbReference>
<dbReference type="PANTHER" id="PTHR11228">
    <property type="entry name" value="RADICAL SAM DOMAIN PROTEIN"/>
    <property type="match status" value="1"/>
</dbReference>
<dbReference type="InterPro" id="IPR013785">
    <property type="entry name" value="Aldolase_TIM"/>
</dbReference>
<keyword evidence="4" id="KW-0408">Iron</keyword>
<gene>
    <name evidence="7" type="ORF">NSP04_09560</name>
</gene>
<dbReference type="PANTHER" id="PTHR11228:SF7">
    <property type="entry name" value="PQQA PEPTIDE CYCLASE"/>
    <property type="match status" value="1"/>
</dbReference>
<evidence type="ECO:0000256" key="1">
    <source>
        <dbReference type="ARBA" id="ARBA00001966"/>
    </source>
</evidence>
<accession>A0ABT1XI88</accession>
<dbReference type="SFLD" id="SFLDS00029">
    <property type="entry name" value="Radical_SAM"/>
    <property type="match status" value="1"/>
</dbReference>
<evidence type="ECO:0000256" key="4">
    <source>
        <dbReference type="ARBA" id="ARBA00023004"/>
    </source>
</evidence>
<evidence type="ECO:0000259" key="6">
    <source>
        <dbReference type="Pfam" id="PF04055"/>
    </source>
</evidence>
<dbReference type="InterPro" id="IPR058240">
    <property type="entry name" value="rSAM_sf"/>
</dbReference>
<dbReference type="CDD" id="cd01335">
    <property type="entry name" value="Radical_SAM"/>
    <property type="match status" value="1"/>
</dbReference>
<evidence type="ECO:0000256" key="3">
    <source>
        <dbReference type="ARBA" id="ARBA00022723"/>
    </source>
</evidence>
<keyword evidence="5" id="KW-0411">Iron-sulfur</keyword>
<name>A0ABT1XI88_9BURK</name>
<reference evidence="7" key="1">
    <citation type="submission" date="2022-07" db="EMBL/GenBank/DDBJ databases">
        <authorList>
            <person name="Xamxidin M."/>
        </authorList>
    </citation>
    <scope>NUCLEOTIDE SEQUENCE</scope>
    <source>
        <strain evidence="7">YS8-69</strain>
    </source>
</reference>
<dbReference type="EMBL" id="JANKHG010000017">
    <property type="protein sequence ID" value="MCR2746894.1"/>
    <property type="molecule type" value="Genomic_DNA"/>
</dbReference>
<evidence type="ECO:0000313" key="7">
    <source>
        <dbReference type="EMBL" id="MCR2746894.1"/>
    </source>
</evidence>
<sequence>MLANRAVPAAGISIGITRKCPLSCAHCSTNSSMDSEESPAELYTRFVDTFSVKSHPKFMAMSGGEALLRPQLVRKLAVKARESGTKSSVLSGMFFARKTSISRSVKAAIDAVDHFSVSMDEFHEREVSRSNVFKVIGRLLDDGISMSMHIAGRSNDDPYLDDLVHDVQKHFGDRIPMLVNTLSPFGRAKAFVIRVVSKLDKPRANPCTMAAWPVVGFDGVVAVCGNDDLIGCVPSHLRLGDIRTDTWPEIQARCIGGTMPSALRTYGPEYLQSSFGKAGSACVGYCNSCISLETKIALQNLVSTHMRKPGSKVLSDSVTQMQVEMGAVQFAKRYSHPRFAELVLLGSRQ</sequence>
<dbReference type="Pfam" id="PF04055">
    <property type="entry name" value="Radical_SAM"/>
    <property type="match status" value="1"/>
</dbReference>
<dbReference type="Proteomes" id="UP001165267">
    <property type="component" value="Unassembled WGS sequence"/>
</dbReference>
<evidence type="ECO:0000256" key="5">
    <source>
        <dbReference type="ARBA" id="ARBA00023014"/>
    </source>
</evidence>